<keyword evidence="2" id="KW-1185">Reference proteome</keyword>
<proteinExistence type="predicted"/>
<reference evidence="1 2" key="1">
    <citation type="submission" date="2014-07" db="EMBL/GenBank/DDBJ databases">
        <title>Genome of Chryseobacterium luteum DSM 18605.</title>
        <authorList>
            <person name="Stropko S.J."/>
            <person name="Pipes S.E."/>
            <person name="Newman J.D."/>
        </authorList>
    </citation>
    <scope>NUCLEOTIDE SEQUENCE [LARGE SCALE GENOMIC DNA]</scope>
    <source>
        <strain evidence="1 2">DSM 18605</strain>
    </source>
</reference>
<gene>
    <name evidence="1" type="ORF">IX38_18300</name>
</gene>
<dbReference type="Proteomes" id="UP000028703">
    <property type="component" value="Unassembled WGS sequence"/>
</dbReference>
<dbReference type="AlphaFoldDB" id="A0A085Z3I3"/>
<comment type="caution">
    <text evidence="1">The sequence shown here is derived from an EMBL/GenBank/DDBJ whole genome shotgun (WGS) entry which is preliminary data.</text>
</comment>
<dbReference type="OrthoDB" id="5918473at2"/>
<dbReference type="STRING" id="421531.IX38_18300"/>
<evidence type="ECO:0000313" key="1">
    <source>
        <dbReference type="EMBL" id="KFE98996.1"/>
    </source>
</evidence>
<sequence>MIYIDKTNQEAIDFVTTFIDFNWLEQNDKTYKYQNIGYPQIKNPVKRFRAFFVDEQNNKCCYCCRDIVNDNSTELEHIIPKTKSILIDFEPYYQHSNVLRQNVVPQSIFELSISKLNKPPFPHHIAYHNIVASCNGKTFESSEDFTCCNRERGDEFVPPFNLMQDAIEYLPDGTIVYMRELQNRTYFEILNLSKEILINIRRLWYLFSISQLTLEQILDEKSIITLEEKINVHAIAHSPTLIEDFKLLETFSNPNIWNIFKEYSYFFDYYRN</sequence>
<protein>
    <recommendedName>
        <fullName evidence="3">HNH nuclease domain-containing protein</fullName>
    </recommendedName>
</protein>
<dbReference type="RefSeq" id="WP_034707133.1">
    <property type="nucleotide sequence ID" value="NZ_JPRO01000020.1"/>
</dbReference>
<organism evidence="1 2">
    <name type="scientific">Chryseobacterium luteum</name>
    <dbReference type="NCBI Taxonomy" id="421531"/>
    <lineage>
        <taxon>Bacteria</taxon>
        <taxon>Pseudomonadati</taxon>
        <taxon>Bacteroidota</taxon>
        <taxon>Flavobacteriia</taxon>
        <taxon>Flavobacteriales</taxon>
        <taxon>Weeksellaceae</taxon>
        <taxon>Chryseobacterium group</taxon>
        <taxon>Chryseobacterium</taxon>
    </lineage>
</organism>
<evidence type="ECO:0000313" key="2">
    <source>
        <dbReference type="Proteomes" id="UP000028703"/>
    </source>
</evidence>
<evidence type="ECO:0008006" key="3">
    <source>
        <dbReference type="Google" id="ProtNLM"/>
    </source>
</evidence>
<accession>A0A085Z3I3</accession>
<dbReference type="EMBL" id="JPRO01000020">
    <property type="protein sequence ID" value="KFE98996.1"/>
    <property type="molecule type" value="Genomic_DNA"/>
</dbReference>
<name>A0A085Z3I3_9FLAO</name>